<evidence type="ECO:0000256" key="9">
    <source>
        <dbReference type="ARBA" id="ARBA00023212"/>
    </source>
</evidence>
<feature type="coiled-coil region" evidence="13">
    <location>
        <begin position="774"/>
        <end position="808"/>
    </location>
</feature>
<feature type="region of interest" description="Disordered" evidence="14">
    <location>
        <begin position="1083"/>
        <end position="1105"/>
    </location>
</feature>
<dbReference type="AlphaFoldDB" id="A0A6P4DY62"/>
<accession>A0A6P4DY62</accession>
<dbReference type="GO" id="GO:0008017">
    <property type="term" value="F:microtubule binding"/>
    <property type="evidence" value="ECO:0007669"/>
    <property type="project" value="InterPro"/>
</dbReference>
<dbReference type="GO" id="GO:0005524">
    <property type="term" value="F:ATP binding"/>
    <property type="evidence" value="ECO:0007669"/>
    <property type="project" value="UniProtKB-UniRule"/>
</dbReference>
<name>A0A6P4DY62_DRORH</name>
<feature type="domain" description="Kinesin motor" evidence="15">
    <location>
        <begin position="4"/>
        <end position="389"/>
    </location>
</feature>
<dbReference type="SUPFAM" id="SSF52540">
    <property type="entry name" value="P-loop containing nucleoside triphosphate hydrolases"/>
    <property type="match status" value="1"/>
</dbReference>
<feature type="coiled-coil region" evidence="13">
    <location>
        <begin position="974"/>
        <end position="1001"/>
    </location>
</feature>
<dbReference type="SMART" id="SM00129">
    <property type="entry name" value="KISc"/>
    <property type="match status" value="1"/>
</dbReference>
<evidence type="ECO:0000313" key="16">
    <source>
        <dbReference type="RefSeq" id="XP_016970472.1"/>
    </source>
</evidence>
<feature type="region of interest" description="Disordered" evidence="14">
    <location>
        <begin position="23"/>
        <end position="94"/>
    </location>
</feature>
<dbReference type="InterPro" id="IPR036961">
    <property type="entry name" value="Kinesin_motor_dom_sf"/>
</dbReference>
<dbReference type="GO" id="GO:0007018">
    <property type="term" value="P:microtubule-based movement"/>
    <property type="evidence" value="ECO:0007669"/>
    <property type="project" value="InterPro"/>
</dbReference>
<evidence type="ECO:0000256" key="8">
    <source>
        <dbReference type="ARBA" id="ARBA00023175"/>
    </source>
</evidence>
<dbReference type="RefSeq" id="XP_016970472.1">
    <property type="nucleotide sequence ID" value="XM_017114983.1"/>
</dbReference>
<dbReference type="OMA" id="YVIMNTF"/>
<dbReference type="PANTHER" id="PTHR47969:SF15">
    <property type="entry name" value="CHROMOSOME-ASSOCIATED KINESIN KIF4A-RELATED"/>
    <property type="match status" value="1"/>
</dbReference>
<feature type="binding site" evidence="12">
    <location>
        <begin position="173"/>
        <end position="180"/>
    </location>
    <ligand>
        <name>ATP</name>
        <dbReference type="ChEBI" id="CHEBI:30616"/>
    </ligand>
</feature>
<comment type="subcellular location">
    <subcellularLocation>
        <location evidence="1">Cytoplasm</location>
        <location evidence="1">Cytoskeleton</location>
    </subcellularLocation>
</comment>
<dbReference type="InterPro" id="IPR001752">
    <property type="entry name" value="Kinesin_motor_dom"/>
</dbReference>
<protein>
    <recommendedName>
        <fullName evidence="10">Kinesin-like protein costa</fullName>
    </recommendedName>
    <alternativeName>
        <fullName evidence="11">Kinesin-like protein costal2</fullName>
    </alternativeName>
</protein>
<comment type="similarity">
    <text evidence="12">Belongs to the TRAFAC class myosin-kinesin ATPase superfamily. Kinesin family.</text>
</comment>
<proteinExistence type="inferred from homology"/>
<keyword evidence="8 12" id="KW-0505">Motor protein</keyword>
<keyword evidence="7 13" id="KW-0175">Coiled coil</keyword>
<dbReference type="PROSITE" id="PS50067">
    <property type="entry name" value="KINESIN_MOTOR_2"/>
    <property type="match status" value="1"/>
</dbReference>
<keyword evidence="6 12" id="KW-0067">ATP-binding</keyword>
<reference evidence="16" key="1">
    <citation type="submission" date="2025-08" db="UniProtKB">
        <authorList>
            <consortium name="RefSeq"/>
        </authorList>
    </citation>
    <scope>IDENTIFICATION</scope>
</reference>
<dbReference type="PRINTS" id="PR00380">
    <property type="entry name" value="KINESINHEAVY"/>
</dbReference>
<evidence type="ECO:0000256" key="10">
    <source>
        <dbReference type="ARBA" id="ARBA00070863"/>
    </source>
</evidence>
<organism evidence="16">
    <name type="scientific">Drosophila rhopaloa</name>
    <name type="common">Fruit fly</name>
    <dbReference type="NCBI Taxonomy" id="1041015"/>
    <lineage>
        <taxon>Eukaryota</taxon>
        <taxon>Metazoa</taxon>
        <taxon>Ecdysozoa</taxon>
        <taxon>Arthropoda</taxon>
        <taxon>Hexapoda</taxon>
        <taxon>Insecta</taxon>
        <taxon>Pterygota</taxon>
        <taxon>Neoptera</taxon>
        <taxon>Endopterygota</taxon>
        <taxon>Diptera</taxon>
        <taxon>Brachycera</taxon>
        <taxon>Muscomorpha</taxon>
        <taxon>Ephydroidea</taxon>
        <taxon>Drosophilidae</taxon>
        <taxon>Drosophila</taxon>
        <taxon>Sophophora</taxon>
    </lineage>
</organism>
<keyword evidence="3" id="KW-0678">Repressor</keyword>
<feature type="compositionally biased region" description="Basic and acidic residues" evidence="14">
    <location>
        <begin position="66"/>
        <end position="78"/>
    </location>
</feature>
<dbReference type="Pfam" id="PF00225">
    <property type="entry name" value="Kinesin"/>
    <property type="match status" value="2"/>
</dbReference>
<dbReference type="InterPro" id="IPR027640">
    <property type="entry name" value="Kinesin-like_fam"/>
</dbReference>
<dbReference type="GO" id="GO:0005875">
    <property type="term" value="C:microtubule associated complex"/>
    <property type="evidence" value="ECO:0007669"/>
    <property type="project" value="TreeGrafter"/>
</dbReference>
<dbReference type="OrthoDB" id="540783at2759"/>
<keyword evidence="5 12" id="KW-0547">Nucleotide-binding</keyword>
<feature type="region of interest" description="Disordered" evidence="14">
    <location>
        <begin position="570"/>
        <end position="607"/>
    </location>
</feature>
<evidence type="ECO:0000256" key="13">
    <source>
        <dbReference type="SAM" id="Coils"/>
    </source>
</evidence>
<dbReference type="Gene3D" id="3.40.850.10">
    <property type="entry name" value="Kinesin motor domain"/>
    <property type="match status" value="2"/>
</dbReference>
<evidence type="ECO:0000256" key="2">
    <source>
        <dbReference type="ARBA" id="ARBA00022490"/>
    </source>
</evidence>
<keyword evidence="2" id="KW-0963">Cytoplasm</keyword>
<evidence type="ECO:0000256" key="4">
    <source>
        <dbReference type="ARBA" id="ARBA00022701"/>
    </source>
</evidence>
<evidence type="ECO:0000256" key="6">
    <source>
        <dbReference type="ARBA" id="ARBA00022840"/>
    </source>
</evidence>
<dbReference type="GO" id="GO:0005874">
    <property type="term" value="C:microtubule"/>
    <property type="evidence" value="ECO:0007669"/>
    <property type="project" value="UniProtKB-KW"/>
</dbReference>
<feature type="compositionally biased region" description="Basic and acidic residues" evidence="14">
    <location>
        <begin position="31"/>
        <end position="56"/>
    </location>
</feature>
<evidence type="ECO:0000256" key="7">
    <source>
        <dbReference type="ARBA" id="ARBA00023054"/>
    </source>
</evidence>
<feature type="region of interest" description="Disordered" evidence="14">
    <location>
        <begin position="497"/>
        <end position="535"/>
    </location>
</feature>
<evidence type="ECO:0000256" key="12">
    <source>
        <dbReference type="PROSITE-ProRule" id="PRU00283"/>
    </source>
</evidence>
<gene>
    <name evidence="16" type="primary">LOC108038234</name>
</gene>
<keyword evidence="9" id="KW-0206">Cytoskeleton</keyword>
<keyword evidence="4" id="KW-0493">Microtubule</keyword>
<evidence type="ECO:0000256" key="14">
    <source>
        <dbReference type="SAM" id="MobiDB-lite"/>
    </source>
</evidence>
<dbReference type="PANTHER" id="PTHR47969">
    <property type="entry name" value="CHROMOSOME-ASSOCIATED KINESIN KIF4A-RELATED"/>
    <property type="match status" value="1"/>
</dbReference>
<evidence type="ECO:0000256" key="1">
    <source>
        <dbReference type="ARBA" id="ARBA00004245"/>
    </source>
</evidence>
<feature type="coiled-coil region" evidence="13">
    <location>
        <begin position="660"/>
        <end position="736"/>
    </location>
</feature>
<dbReference type="InterPro" id="IPR027417">
    <property type="entry name" value="P-loop_NTPase"/>
</dbReference>
<sequence>MEIPIQVAVRIFPHRELKELKDSIAPAALKQDVKAEDEGADSKDTGDEVAGVEKDCTSLTDTNGNAEKDSVSDPKPIEDANGNNSKSKDSPESGYCVQAIPISASALGLPSALPGGDPMDSIAAGLIQVGPHTVPVTHALGSGSSQQQVYHQTVFPLITLFLEGFDASVVTYGQRGQGKSYTLYGDVEENTEKESAEGVVHLCVRDIFSHISSHPERTYAINVGFVEICGGEVCDLLGMGNIHCTNVDAVFRWLQAGLTARQSLPAHTLFTLTLEQQWVSKEGLLQHRLSTASFSDLCGTERCGEPHPGRPRDAGLHMLEQVVSTLTDPGLMYGVNGNIPYGQTTLTTLLKDSFGGRAQTLVILCVSPLEEHLVETLGNLQFAFKVQCVRNFVIMNTYSDDNTLIVRPPEALPVSDPAAGPLAQAVSGDNFGLQFAASQWSKLVTNAEGLFAKLMDSKLISELEKEQIEEWLYLKQECEECLSSTEAMRQQKQLVPIQEAEEPEDVNSEAANSEPANSEPPNSDNENDTDNESQRPDLADKMESLMEEFRDKTDALILERHADYLSKHPKAVMQSQERENEPQQSVENGEDRKTSIGGRRRSIQPGASLSTAELAMLNRVASQQPPPPIDPELIVDPLESSSGEGLRQAALAAAAAIAPIEQLQKKLRKLIAEIEGRQRQLREIEQTIQVKQNIIGELVKNSDTRSHAKQRFHKKRAKLEAECDKAKKQLGKALVQGREQPEIERWTTIIAHLDRRLEDLSSMKHIAGESGQKVKKLRQSVVESRKQADDLEKKLRKEGKLRDQLEAELAKLCESRDTGKELVKTQTDSPEHHGRQLKAVQARITHLNHILREKSDNLEEQPGPAQQESLRHEIRNLRGTRDLLLEERCHLDRKLKRDKVLTQKEERKLLECDEAIEAIDAAIEFKNEMITGHRSIDTSDRIQREKGEQMLMARLNRLSTEEMRTLLYKYFTKVIDLRDSSRKLELQLVQLERERDAWEWKERVLSNAVRQARLEGERNAVLLQRQHEMKLTLMLRHMAEETSASSASYGDRALAHATANSPVQTNSDYDYDDFYKATGSNPSKALVKAPKPLPTGSALDKYKDKEQRSGRNIFAKFHVLTRYASAAAAGSSGSTAEESTALIESTTTATATTTTTTTTTGAVGKIKDKALVSFRPEQLKRLMPAPTATKVTRQKNKIIIQDASRRN</sequence>
<dbReference type="GO" id="GO:0003777">
    <property type="term" value="F:microtubule motor activity"/>
    <property type="evidence" value="ECO:0007669"/>
    <property type="project" value="InterPro"/>
</dbReference>
<evidence type="ECO:0000256" key="11">
    <source>
        <dbReference type="ARBA" id="ARBA00083812"/>
    </source>
</evidence>
<evidence type="ECO:0000256" key="3">
    <source>
        <dbReference type="ARBA" id="ARBA00022491"/>
    </source>
</evidence>
<evidence type="ECO:0000259" key="15">
    <source>
        <dbReference type="PROSITE" id="PS50067"/>
    </source>
</evidence>
<dbReference type="GO" id="GO:0051231">
    <property type="term" value="P:spindle elongation"/>
    <property type="evidence" value="ECO:0007669"/>
    <property type="project" value="TreeGrafter"/>
</dbReference>
<dbReference type="FunFam" id="3.40.850.10:FF:000151">
    <property type="entry name" value="Kinesin-like protein costa"/>
    <property type="match status" value="1"/>
</dbReference>
<evidence type="ECO:0000256" key="5">
    <source>
        <dbReference type="ARBA" id="ARBA00022741"/>
    </source>
</evidence>
<dbReference type="GO" id="GO:0007052">
    <property type="term" value="P:mitotic spindle organization"/>
    <property type="evidence" value="ECO:0007669"/>
    <property type="project" value="TreeGrafter"/>
</dbReference>
<dbReference type="RefSeq" id="XP_016970472.2">
    <property type="nucleotide sequence ID" value="XM_017114983.2"/>
</dbReference>